<accession>A0A392LZU8</accession>
<sequence>MKLDHIEIRVCAYVFQADFDSRDTIFKVGRNEFTRADFECMCPGMLVSRELDILKEVASIIPNHNVDYVIVICVCLNVVDNIDDGLEGVLQTTYQFSEDFVDDVANGNTVEVLHKFYERDWMGRYDRLTLIYVPIEDSRGHWYLMVISTENRKIYHLDTHLREDFVEERQQTIRNICSALAKIVDIVYDGFVTFCALADFDCWDIVEARGVPNCGNSDNSALWVAEWLNMQNSFTNNICGVMDEKITRMMVTIRILMGNHNQCNNDLIRKAREFWKMMTTDDENP</sequence>
<dbReference type="PROSITE" id="PS50600">
    <property type="entry name" value="ULP_PROTEASE"/>
    <property type="match status" value="1"/>
</dbReference>
<comment type="caution">
    <text evidence="5">The sequence shown here is derived from an EMBL/GenBank/DDBJ whole genome shotgun (WGS) entry which is preliminary data.</text>
</comment>
<dbReference type="Gene3D" id="3.40.395.10">
    <property type="entry name" value="Adenoviral Proteinase, Chain A"/>
    <property type="match status" value="1"/>
</dbReference>
<evidence type="ECO:0000256" key="1">
    <source>
        <dbReference type="ARBA" id="ARBA00005234"/>
    </source>
</evidence>
<reference evidence="5 6" key="1">
    <citation type="journal article" date="2018" name="Front. Plant Sci.">
        <title>Red Clover (Trifolium pratense) and Zigzag Clover (T. medium) - A Picture of Genomic Similarities and Differences.</title>
        <authorList>
            <person name="Dluhosova J."/>
            <person name="Istvanek J."/>
            <person name="Nedelnik J."/>
            <person name="Repkova J."/>
        </authorList>
    </citation>
    <scope>NUCLEOTIDE SEQUENCE [LARGE SCALE GENOMIC DNA]</scope>
    <source>
        <strain evidence="6">cv. 10/8</strain>
        <tissue evidence="5">Leaf</tissue>
    </source>
</reference>
<keyword evidence="2 5" id="KW-0645">Protease</keyword>
<dbReference type="GO" id="GO:0006508">
    <property type="term" value="P:proteolysis"/>
    <property type="evidence" value="ECO:0007669"/>
    <property type="project" value="UniProtKB-KW"/>
</dbReference>
<dbReference type="InterPro" id="IPR038765">
    <property type="entry name" value="Papain-like_cys_pep_sf"/>
</dbReference>
<keyword evidence="6" id="KW-1185">Reference proteome</keyword>
<organism evidence="5 6">
    <name type="scientific">Trifolium medium</name>
    <dbReference type="NCBI Taxonomy" id="97028"/>
    <lineage>
        <taxon>Eukaryota</taxon>
        <taxon>Viridiplantae</taxon>
        <taxon>Streptophyta</taxon>
        <taxon>Embryophyta</taxon>
        <taxon>Tracheophyta</taxon>
        <taxon>Spermatophyta</taxon>
        <taxon>Magnoliopsida</taxon>
        <taxon>eudicotyledons</taxon>
        <taxon>Gunneridae</taxon>
        <taxon>Pentapetalae</taxon>
        <taxon>rosids</taxon>
        <taxon>fabids</taxon>
        <taxon>Fabales</taxon>
        <taxon>Fabaceae</taxon>
        <taxon>Papilionoideae</taxon>
        <taxon>50 kb inversion clade</taxon>
        <taxon>NPAAA clade</taxon>
        <taxon>Hologalegina</taxon>
        <taxon>IRL clade</taxon>
        <taxon>Trifolieae</taxon>
        <taxon>Trifolium</taxon>
    </lineage>
</organism>
<keyword evidence="3" id="KW-0378">Hydrolase</keyword>
<dbReference type="EMBL" id="LXQA010001127">
    <property type="protein sequence ID" value="MCH80505.1"/>
    <property type="molecule type" value="Genomic_DNA"/>
</dbReference>
<dbReference type="Proteomes" id="UP000265520">
    <property type="component" value="Unassembled WGS sequence"/>
</dbReference>
<dbReference type="AlphaFoldDB" id="A0A392LZU8"/>
<evidence type="ECO:0000313" key="5">
    <source>
        <dbReference type="EMBL" id="MCH80505.1"/>
    </source>
</evidence>
<proteinExistence type="inferred from homology"/>
<gene>
    <name evidence="5" type="ORF">A2U01_0001274</name>
</gene>
<protein>
    <submittedName>
        <fullName evidence="5">Ulp1 protease family carboxy-terminal domain protein</fullName>
    </submittedName>
</protein>
<dbReference type="SUPFAM" id="SSF54001">
    <property type="entry name" value="Cysteine proteinases"/>
    <property type="match status" value="1"/>
</dbReference>
<evidence type="ECO:0000256" key="3">
    <source>
        <dbReference type="ARBA" id="ARBA00022801"/>
    </source>
</evidence>
<dbReference type="Pfam" id="PF02902">
    <property type="entry name" value="Peptidase_C48"/>
    <property type="match status" value="1"/>
</dbReference>
<evidence type="ECO:0000313" key="6">
    <source>
        <dbReference type="Proteomes" id="UP000265520"/>
    </source>
</evidence>
<evidence type="ECO:0000259" key="4">
    <source>
        <dbReference type="PROSITE" id="PS50600"/>
    </source>
</evidence>
<feature type="domain" description="Ubiquitin-like protease family profile" evidence="4">
    <location>
        <begin position="44"/>
        <end position="250"/>
    </location>
</feature>
<dbReference type="InterPro" id="IPR003653">
    <property type="entry name" value="Peptidase_C48_C"/>
</dbReference>
<name>A0A392LZU8_9FABA</name>
<comment type="similarity">
    <text evidence="1">Belongs to the peptidase C48 family.</text>
</comment>
<evidence type="ECO:0000256" key="2">
    <source>
        <dbReference type="ARBA" id="ARBA00022670"/>
    </source>
</evidence>
<dbReference type="GO" id="GO:0008234">
    <property type="term" value="F:cysteine-type peptidase activity"/>
    <property type="evidence" value="ECO:0007669"/>
    <property type="project" value="InterPro"/>
</dbReference>